<organism evidence="2 3">
    <name type="scientific">Echinicola jeungdonensis</name>
    <dbReference type="NCBI Taxonomy" id="709343"/>
    <lineage>
        <taxon>Bacteria</taxon>
        <taxon>Pseudomonadati</taxon>
        <taxon>Bacteroidota</taxon>
        <taxon>Cytophagia</taxon>
        <taxon>Cytophagales</taxon>
        <taxon>Cyclobacteriaceae</taxon>
        <taxon>Echinicola</taxon>
    </lineage>
</organism>
<gene>
    <name evidence="2" type="ORF">ACFFUR_04365</name>
</gene>
<keyword evidence="3" id="KW-1185">Reference proteome</keyword>
<evidence type="ECO:0000259" key="1">
    <source>
        <dbReference type="Pfam" id="PF22016"/>
    </source>
</evidence>
<accession>A0ABV5J2I0</accession>
<dbReference type="Proteomes" id="UP001589654">
    <property type="component" value="Unassembled WGS sequence"/>
</dbReference>
<dbReference type="Pfam" id="PF22016">
    <property type="entry name" value="DUF6933"/>
    <property type="match status" value="1"/>
</dbReference>
<name>A0ABV5J2I0_9BACT</name>
<evidence type="ECO:0000313" key="3">
    <source>
        <dbReference type="Proteomes" id="UP001589654"/>
    </source>
</evidence>
<dbReference type="InterPro" id="IPR053864">
    <property type="entry name" value="DUF6933"/>
</dbReference>
<reference evidence="2 3" key="1">
    <citation type="submission" date="2024-09" db="EMBL/GenBank/DDBJ databases">
        <authorList>
            <person name="Sun Q."/>
            <person name="Mori K."/>
        </authorList>
    </citation>
    <scope>NUCLEOTIDE SEQUENCE [LARGE SCALE GENOMIC DNA]</scope>
    <source>
        <strain evidence="2 3">CECT 7682</strain>
    </source>
</reference>
<dbReference type="RefSeq" id="WP_379945361.1">
    <property type="nucleotide sequence ID" value="NZ_JBHMEW010000038.1"/>
</dbReference>
<sequence>MKKIIIKGYFMANIYCTKKLEKLIGKKNMAANPSENLLGNWNANIFTFKQRKCLILVNEETYYSVLFLDVLKADILNFHHLFYERLIEQLTYDHIHFPHEYSPKILNDLQPIFLPTNNNRRILGVMNQFISDTVFHIDYFFEGKLADVDVSFINNKLTTDLVKALMVKGEGDTWTNGQPITAMKTKISECCHP</sequence>
<comment type="caution">
    <text evidence="2">The sequence shown here is derived from an EMBL/GenBank/DDBJ whole genome shotgun (WGS) entry which is preliminary data.</text>
</comment>
<dbReference type="EMBL" id="JBHMEW010000038">
    <property type="protein sequence ID" value="MFB9211029.1"/>
    <property type="molecule type" value="Genomic_DNA"/>
</dbReference>
<proteinExistence type="predicted"/>
<evidence type="ECO:0000313" key="2">
    <source>
        <dbReference type="EMBL" id="MFB9211029.1"/>
    </source>
</evidence>
<protein>
    <submittedName>
        <fullName evidence="2">DUF6933 domain-containing protein</fullName>
    </submittedName>
</protein>
<feature type="domain" description="DUF6933" evidence="1">
    <location>
        <begin position="14"/>
        <end position="162"/>
    </location>
</feature>